<keyword evidence="3" id="KW-1185">Reference proteome</keyword>
<sequence>MAKRSSQRPLISAPLGPVKTSRGPDLIRSEGLELVDSIKDCESGPSTPTASVASRRSRRISAGFTSTAPPSTSPIVASSDVNAVTHIQATKVSKPLFGKRPALLSLSTRSLLKQPSRYTLVARSTPVEDEENLEPCETKQNRDRDGDGVMKSMSPRQKPESKLPRSRTMTVFHGLKKSFSRPSLAAAWTSSLESKMVPGKSPPVSKRSDFMSSPLSLTMSSAAATTPAPTSTSGDATPNSVASIPQYDYKQIDAAQSSEYWSGRFTALQDRYLSENLDEDALSLYSSRVDNQWRETQPSEVAHQSLTSSRNRLTYLAPSNTTSALTTITYNNTRRQLDDEDDLRCGRIFHHLDSLCSTDEARKSLRLWQQSYARRVGCSKLLPAEGYCETTDRKKTLLFGSVGSRFKSMASQDGAPRKQLPMPSPGRGGSFAVKPSPSRGVAVC</sequence>
<dbReference type="EMBL" id="SRPW01000044">
    <property type="protein sequence ID" value="KAG6018247.1"/>
    <property type="molecule type" value="Genomic_DNA"/>
</dbReference>
<comment type="caution">
    <text evidence="2">The sequence shown here is derived from an EMBL/GenBank/DDBJ whole genome shotgun (WGS) entry which is preliminary data.</text>
</comment>
<feature type="compositionally biased region" description="Low complexity" evidence="1">
    <location>
        <begin position="221"/>
        <end position="233"/>
    </location>
</feature>
<dbReference type="AlphaFoldDB" id="A0A9P7NGT0"/>
<proteinExistence type="predicted"/>
<feature type="region of interest" description="Disordered" evidence="1">
    <location>
        <begin position="39"/>
        <end position="72"/>
    </location>
</feature>
<dbReference type="OrthoDB" id="3557758at2759"/>
<feature type="region of interest" description="Disordered" evidence="1">
    <location>
        <begin position="409"/>
        <end position="444"/>
    </location>
</feature>
<feature type="region of interest" description="Disordered" evidence="1">
    <location>
        <begin position="123"/>
        <end position="167"/>
    </location>
</feature>
<dbReference type="Proteomes" id="UP000748025">
    <property type="component" value="Unassembled WGS sequence"/>
</dbReference>
<evidence type="ECO:0000313" key="2">
    <source>
        <dbReference type="EMBL" id="KAG6018247.1"/>
    </source>
</evidence>
<reference evidence="2" key="1">
    <citation type="journal article" date="2020" name="bioRxiv">
        <title>Whole genome comparisons of ergot fungi reveals the divergence and evolution of species within the genus Claviceps are the result of varying mechanisms driving genome evolution and host range expansion.</title>
        <authorList>
            <person name="Wyka S.A."/>
            <person name="Mondo S.J."/>
            <person name="Liu M."/>
            <person name="Dettman J."/>
            <person name="Nalam V."/>
            <person name="Broders K.D."/>
        </authorList>
    </citation>
    <scope>NUCLEOTIDE SEQUENCE</scope>
    <source>
        <strain evidence="2">CCC 602</strain>
    </source>
</reference>
<gene>
    <name evidence="2" type="ORF">E4U43_006382</name>
</gene>
<feature type="region of interest" description="Disordered" evidence="1">
    <location>
        <begin position="221"/>
        <end position="240"/>
    </location>
</feature>
<feature type="region of interest" description="Disordered" evidence="1">
    <location>
        <begin position="190"/>
        <end position="212"/>
    </location>
</feature>
<feature type="compositionally biased region" description="Basic and acidic residues" evidence="1">
    <location>
        <begin position="136"/>
        <end position="148"/>
    </location>
</feature>
<evidence type="ECO:0000256" key="1">
    <source>
        <dbReference type="SAM" id="MobiDB-lite"/>
    </source>
</evidence>
<evidence type="ECO:0000313" key="3">
    <source>
        <dbReference type="Proteomes" id="UP000748025"/>
    </source>
</evidence>
<protein>
    <submittedName>
        <fullName evidence="2">Uncharacterized protein</fullName>
    </submittedName>
</protein>
<organism evidence="2 3">
    <name type="scientific">Claviceps pusilla</name>
    <dbReference type="NCBI Taxonomy" id="123648"/>
    <lineage>
        <taxon>Eukaryota</taxon>
        <taxon>Fungi</taxon>
        <taxon>Dikarya</taxon>
        <taxon>Ascomycota</taxon>
        <taxon>Pezizomycotina</taxon>
        <taxon>Sordariomycetes</taxon>
        <taxon>Hypocreomycetidae</taxon>
        <taxon>Hypocreales</taxon>
        <taxon>Clavicipitaceae</taxon>
        <taxon>Claviceps</taxon>
    </lineage>
</organism>
<feature type="region of interest" description="Disordered" evidence="1">
    <location>
        <begin position="1"/>
        <end position="25"/>
    </location>
</feature>
<feature type="compositionally biased region" description="Polar residues" evidence="1">
    <location>
        <begin position="63"/>
        <end position="72"/>
    </location>
</feature>
<accession>A0A9P7NGT0</accession>
<name>A0A9P7NGT0_9HYPO</name>